<dbReference type="AlphaFoldDB" id="A0A382H2C1"/>
<organism evidence="2">
    <name type="scientific">marine metagenome</name>
    <dbReference type="NCBI Taxonomy" id="408172"/>
    <lineage>
        <taxon>unclassified sequences</taxon>
        <taxon>metagenomes</taxon>
        <taxon>ecological metagenomes</taxon>
    </lineage>
</organism>
<evidence type="ECO:0000313" key="2">
    <source>
        <dbReference type="EMBL" id="SVB81384.1"/>
    </source>
</evidence>
<gene>
    <name evidence="2" type="ORF">METZ01_LOCUS234238</name>
</gene>
<proteinExistence type="predicted"/>
<feature type="non-terminal residue" evidence="2">
    <location>
        <position position="201"/>
    </location>
</feature>
<feature type="domain" description="Microcystin LR degradation protein MlrC N-terminal" evidence="1">
    <location>
        <begin position="2"/>
        <end position="199"/>
    </location>
</feature>
<dbReference type="InterPro" id="IPR015995">
    <property type="entry name" value="MlrC_N"/>
</dbReference>
<evidence type="ECO:0000259" key="1">
    <source>
        <dbReference type="Pfam" id="PF07364"/>
    </source>
</evidence>
<reference evidence="2" key="1">
    <citation type="submission" date="2018-05" db="EMBL/GenBank/DDBJ databases">
        <authorList>
            <person name="Lanie J.A."/>
            <person name="Ng W.-L."/>
            <person name="Kazmierczak K.M."/>
            <person name="Andrzejewski T.M."/>
            <person name="Davidsen T.M."/>
            <person name="Wayne K.J."/>
            <person name="Tettelin H."/>
            <person name="Glass J.I."/>
            <person name="Rusch D."/>
            <person name="Podicherti R."/>
            <person name="Tsui H.-C.T."/>
            <person name="Winkler M.E."/>
        </authorList>
    </citation>
    <scope>NUCLEOTIDE SEQUENCE</scope>
</reference>
<dbReference type="Pfam" id="PF07364">
    <property type="entry name" value="DUF1485"/>
    <property type="match status" value="1"/>
</dbReference>
<accession>A0A382H2C1</accession>
<sequence length="201" mass="21883">MKIVTGSVSHESSTFTTVETTWESYGSQRFGYLKGRDVLNTFRSSNTAVGGFVDGCKKYGFELVSTVYAVAQPSGPTPRDIFDEILNEMLARMGACAAVEGVLLDLHGSMVAEGIDDGEGHILSVVRDLFGPDIPIIAQLDIHSNMSQQMVDMADVIIGHETYPEIDQGDRGRECVDVLNRILTQGLKPTMALSRIPLVWG</sequence>
<protein>
    <recommendedName>
        <fullName evidence="1">Microcystin LR degradation protein MlrC N-terminal domain-containing protein</fullName>
    </recommendedName>
</protein>
<name>A0A382H2C1_9ZZZZ</name>
<dbReference type="EMBL" id="UINC01058755">
    <property type="protein sequence ID" value="SVB81384.1"/>
    <property type="molecule type" value="Genomic_DNA"/>
</dbReference>